<dbReference type="GO" id="GO:0016874">
    <property type="term" value="F:ligase activity"/>
    <property type="evidence" value="ECO:0007669"/>
    <property type="project" value="UniProtKB-KW"/>
</dbReference>
<dbReference type="InterPro" id="IPR052032">
    <property type="entry name" value="ATP-dep_AA_Ligase"/>
</dbReference>
<reference evidence="7" key="3">
    <citation type="submission" date="2015-06" db="UniProtKB">
        <authorList>
            <consortium name="EnsemblProtists"/>
        </authorList>
    </citation>
    <scope>IDENTIFICATION</scope>
</reference>
<reference evidence="8" key="2">
    <citation type="submission" date="2012-11" db="EMBL/GenBank/DDBJ databases">
        <authorList>
            <person name="Kuo A."/>
            <person name="Curtis B.A."/>
            <person name="Tanifuji G."/>
            <person name="Burki F."/>
            <person name="Gruber A."/>
            <person name="Irimia M."/>
            <person name="Maruyama S."/>
            <person name="Arias M.C."/>
            <person name="Ball S.G."/>
            <person name="Gile G.H."/>
            <person name="Hirakawa Y."/>
            <person name="Hopkins J.F."/>
            <person name="Rensing S.A."/>
            <person name="Schmutz J."/>
            <person name="Symeonidi A."/>
            <person name="Elias M."/>
            <person name="Eveleigh R.J."/>
            <person name="Herman E.K."/>
            <person name="Klute M.J."/>
            <person name="Nakayama T."/>
            <person name="Obornik M."/>
            <person name="Reyes-Prieto A."/>
            <person name="Armbrust E.V."/>
            <person name="Aves S.J."/>
            <person name="Beiko R.G."/>
            <person name="Coutinho P."/>
            <person name="Dacks J.B."/>
            <person name="Durnford D.G."/>
            <person name="Fast N.M."/>
            <person name="Green B.R."/>
            <person name="Grisdale C."/>
            <person name="Hempe F."/>
            <person name="Henrissat B."/>
            <person name="Hoppner M.P."/>
            <person name="Ishida K.-I."/>
            <person name="Kim E."/>
            <person name="Koreny L."/>
            <person name="Kroth P.G."/>
            <person name="Liu Y."/>
            <person name="Malik S.-B."/>
            <person name="Maier U.G."/>
            <person name="McRose D."/>
            <person name="Mock T."/>
            <person name="Neilson J.A."/>
            <person name="Onodera N.T."/>
            <person name="Poole A.M."/>
            <person name="Pritham E.J."/>
            <person name="Richards T.A."/>
            <person name="Rocap G."/>
            <person name="Roy S.W."/>
            <person name="Sarai C."/>
            <person name="Schaack S."/>
            <person name="Shirato S."/>
            <person name="Slamovits C.H."/>
            <person name="Spencer D.F."/>
            <person name="Suzuki S."/>
            <person name="Worden A.Z."/>
            <person name="Zauner S."/>
            <person name="Barry K."/>
            <person name="Bell C."/>
            <person name="Bharti A.K."/>
            <person name="Crow J.A."/>
            <person name="Grimwood J."/>
            <person name="Kramer R."/>
            <person name="Lindquist E."/>
            <person name="Lucas S."/>
            <person name="Salamov A."/>
            <person name="McFadden G.I."/>
            <person name="Lane C.E."/>
            <person name="Keeling P.J."/>
            <person name="Gray M.W."/>
            <person name="Grigoriev I.V."/>
            <person name="Archibald J.M."/>
        </authorList>
    </citation>
    <scope>NUCLEOTIDE SEQUENCE</scope>
    <source>
        <strain evidence="8">CCMP2712</strain>
    </source>
</reference>
<sequence>DGVVCFDEFGVEISSLICESLGLPCIPLDVVKCCRNKSKFREFCRDHSLPYVRFVNFSSSEELKDIEDKITFPAVFKPKDGAGSQFVRRVNSKQELQQAYMLTVSSLQRSPGSFSWCLQEAQGVSFHVEELIEGQEVDIDCVVSDSKLRYSRVIDNESTGAPFFLEAGCSAPSSLPQDAQASLIRMAQRMVAEFAREANRRIDGVLHVEAKWNSRGCVPIEVNCRLGG</sequence>
<dbReference type="Gene3D" id="3.30.470.20">
    <property type="entry name" value="ATP-grasp fold, B domain"/>
    <property type="match status" value="1"/>
</dbReference>
<dbReference type="HOGENOM" id="CLU_1217489_0_0_1"/>
<dbReference type="PaxDb" id="55529-EKX49652"/>
<proteinExistence type="predicted"/>
<evidence type="ECO:0000313" key="7">
    <source>
        <dbReference type="EnsemblProtists" id="EKX49652"/>
    </source>
</evidence>
<dbReference type="RefSeq" id="XP_005836632.1">
    <property type="nucleotide sequence ID" value="XM_005836575.1"/>
</dbReference>
<dbReference type="PANTHER" id="PTHR43585">
    <property type="entry name" value="FUMIPYRROLE BIOSYNTHESIS PROTEIN C"/>
    <property type="match status" value="1"/>
</dbReference>
<dbReference type="eggNOG" id="ENOG502QUTM">
    <property type="taxonomic scope" value="Eukaryota"/>
</dbReference>
<dbReference type="OMA" id="KSIEWTI"/>
<evidence type="ECO:0000313" key="8">
    <source>
        <dbReference type="Proteomes" id="UP000011087"/>
    </source>
</evidence>
<dbReference type="AlphaFoldDB" id="L1JMG9"/>
<keyword evidence="1" id="KW-0436">Ligase</keyword>
<dbReference type="InterPro" id="IPR011761">
    <property type="entry name" value="ATP-grasp"/>
</dbReference>
<feature type="domain" description="ATP-grasp" evidence="5">
    <location>
        <begin position="41"/>
        <end position="95"/>
    </location>
</feature>
<evidence type="ECO:0000313" key="6">
    <source>
        <dbReference type="EMBL" id="EKX49652.1"/>
    </source>
</evidence>
<reference evidence="6 8" key="1">
    <citation type="journal article" date="2012" name="Nature">
        <title>Algal genomes reveal evolutionary mosaicism and the fate of nucleomorphs.</title>
        <authorList>
            <consortium name="DOE Joint Genome Institute"/>
            <person name="Curtis B.A."/>
            <person name="Tanifuji G."/>
            <person name="Burki F."/>
            <person name="Gruber A."/>
            <person name="Irimia M."/>
            <person name="Maruyama S."/>
            <person name="Arias M.C."/>
            <person name="Ball S.G."/>
            <person name="Gile G.H."/>
            <person name="Hirakawa Y."/>
            <person name="Hopkins J.F."/>
            <person name="Kuo A."/>
            <person name="Rensing S.A."/>
            <person name="Schmutz J."/>
            <person name="Symeonidi A."/>
            <person name="Elias M."/>
            <person name="Eveleigh R.J."/>
            <person name="Herman E.K."/>
            <person name="Klute M.J."/>
            <person name="Nakayama T."/>
            <person name="Obornik M."/>
            <person name="Reyes-Prieto A."/>
            <person name="Armbrust E.V."/>
            <person name="Aves S.J."/>
            <person name="Beiko R.G."/>
            <person name="Coutinho P."/>
            <person name="Dacks J.B."/>
            <person name="Durnford D.G."/>
            <person name="Fast N.M."/>
            <person name="Green B.R."/>
            <person name="Grisdale C.J."/>
            <person name="Hempel F."/>
            <person name="Henrissat B."/>
            <person name="Hoppner M.P."/>
            <person name="Ishida K."/>
            <person name="Kim E."/>
            <person name="Koreny L."/>
            <person name="Kroth P.G."/>
            <person name="Liu Y."/>
            <person name="Malik S.B."/>
            <person name="Maier U.G."/>
            <person name="McRose D."/>
            <person name="Mock T."/>
            <person name="Neilson J.A."/>
            <person name="Onodera N.T."/>
            <person name="Poole A.M."/>
            <person name="Pritham E.J."/>
            <person name="Richards T.A."/>
            <person name="Rocap G."/>
            <person name="Roy S.W."/>
            <person name="Sarai C."/>
            <person name="Schaack S."/>
            <person name="Shirato S."/>
            <person name="Slamovits C.H."/>
            <person name="Spencer D.F."/>
            <person name="Suzuki S."/>
            <person name="Worden A.Z."/>
            <person name="Zauner S."/>
            <person name="Barry K."/>
            <person name="Bell C."/>
            <person name="Bharti A.K."/>
            <person name="Crow J.A."/>
            <person name="Grimwood J."/>
            <person name="Kramer R."/>
            <person name="Lindquist E."/>
            <person name="Lucas S."/>
            <person name="Salamov A."/>
            <person name="McFadden G.I."/>
            <person name="Lane C.E."/>
            <person name="Keeling P.J."/>
            <person name="Gray M.W."/>
            <person name="Grigoriev I.V."/>
            <person name="Archibald J.M."/>
        </authorList>
    </citation>
    <scope>NUCLEOTIDE SEQUENCE</scope>
    <source>
        <strain evidence="6 8">CCMP2712</strain>
    </source>
</reference>
<dbReference type="EMBL" id="JH992981">
    <property type="protein sequence ID" value="EKX49652.1"/>
    <property type="molecule type" value="Genomic_DNA"/>
</dbReference>
<evidence type="ECO:0000256" key="1">
    <source>
        <dbReference type="ARBA" id="ARBA00022598"/>
    </source>
</evidence>
<evidence type="ECO:0000256" key="2">
    <source>
        <dbReference type="ARBA" id="ARBA00022741"/>
    </source>
</evidence>
<dbReference type="EnsemblProtists" id="EKX49652">
    <property type="protein sequence ID" value="EKX49652"/>
    <property type="gene ID" value="GUITHDRAFT_58329"/>
</dbReference>
<dbReference type="GeneID" id="17306285"/>
<keyword evidence="3 4" id="KW-0067">ATP-binding</keyword>
<dbReference type="OrthoDB" id="434648at2759"/>
<feature type="non-terminal residue" evidence="6">
    <location>
        <position position="228"/>
    </location>
</feature>
<feature type="non-terminal residue" evidence="6">
    <location>
        <position position="1"/>
    </location>
</feature>
<evidence type="ECO:0000259" key="5">
    <source>
        <dbReference type="PROSITE" id="PS50975"/>
    </source>
</evidence>
<keyword evidence="2 4" id="KW-0547">Nucleotide-binding</keyword>
<dbReference type="GO" id="GO:0046872">
    <property type="term" value="F:metal ion binding"/>
    <property type="evidence" value="ECO:0007669"/>
    <property type="project" value="InterPro"/>
</dbReference>
<dbReference type="GO" id="GO:0005524">
    <property type="term" value="F:ATP binding"/>
    <property type="evidence" value="ECO:0007669"/>
    <property type="project" value="UniProtKB-UniRule"/>
</dbReference>
<dbReference type="KEGG" id="gtt:GUITHDRAFT_58329"/>
<evidence type="ECO:0000256" key="4">
    <source>
        <dbReference type="PROSITE-ProRule" id="PRU00409"/>
    </source>
</evidence>
<dbReference type="SUPFAM" id="SSF56059">
    <property type="entry name" value="Glutathione synthetase ATP-binding domain-like"/>
    <property type="match status" value="1"/>
</dbReference>
<protein>
    <recommendedName>
        <fullName evidence="5">ATP-grasp domain-containing protein</fullName>
    </recommendedName>
</protein>
<name>L1JMG9_GUITC</name>
<dbReference type="PROSITE" id="PS50975">
    <property type="entry name" value="ATP_GRASP"/>
    <property type="match status" value="1"/>
</dbReference>
<gene>
    <name evidence="6" type="ORF">GUITHDRAFT_58329</name>
</gene>
<dbReference type="PANTHER" id="PTHR43585:SF2">
    <property type="entry name" value="ATP-GRASP ENZYME FSQD"/>
    <property type="match status" value="1"/>
</dbReference>
<keyword evidence="8" id="KW-1185">Reference proteome</keyword>
<accession>L1JMG9</accession>
<dbReference type="Proteomes" id="UP000011087">
    <property type="component" value="Unassembled WGS sequence"/>
</dbReference>
<dbReference type="Pfam" id="PF13535">
    <property type="entry name" value="ATP-grasp_4"/>
    <property type="match status" value="1"/>
</dbReference>
<organism evidence="6">
    <name type="scientific">Guillardia theta (strain CCMP2712)</name>
    <name type="common">Cryptophyte</name>
    <dbReference type="NCBI Taxonomy" id="905079"/>
    <lineage>
        <taxon>Eukaryota</taxon>
        <taxon>Cryptophyceae</taxon>
        <taxon>Pyrenomonadales</taxon>
        <taxon>Geminigeraceae</taxon>
        <taxon>Guillardia</taxon>
    </lineage>
</organism>
<evidence type="ECO:0000256" key="3">
    <source>
        <dbReference type="ARBA" id="ARBA00022840"/>
    </source>
</evidence>